<dbReference type="EMBL" id="BART01023136">
    <property type="protein sequence ID" value="GAH04286.1"/>
    <property type="molecule type" value="Genomic_DNA"/>
</dbReference>
<protein>
    <submittedName>
        <fullName evidence="1">Uncharacterized protein</fullName>
    </submittedName>
</protein>
<comment type="caution">
    <text evidence="1">The sequence shown here is derived from an EMBL/GenBank/DDBJ whole genome shotgun (WGS) entry which is preliminary data.</text>
</comment>
<feature type="non-terminal residue" evidence="1">
    <location>
        <position position="1"/>
    </location>
</feature>
<name>X1C883_9ZZZZ</name>
<feature type="non-terminal residue" evidence="1">
    <location>
        <position position="286"/>
    </location>
</feature>
<sequence>KQNISKGGKFIVSASEKNWIEKYSTLSLTGIYNGSDYFFPSELAMNITIGGVKFSISDTLFGGTFSLASLNKNRIYTAKIETNQPVNFTLSFMLGYSRMITYEIKGIVTYRIKENPAINGTVLYYEDLGYYLQTIDTSLVDVDEYTVRFTSVKTHYLSTIKDFDLIVLNRQTLLNGSTDYFRVFDKIYALEAVNFTFSYIDSQANQPITNLQQQSFVWEKYDKDGQVINTENGNLITEGDFYVLDLNTETLTLGEYLIILNLDKDNYDYKVGLIYLTISERPTLLN</sequence>
<reference evidence="1" key="1">
    <citation type="journal article" date="2014" name="Front. Microbiol.">
        <title>High frequency of phylogenetically diverse reductive dehalogenase-homologous genes in deep subseafloor sedimentary metagenomes.</title>
        <authorList>
            <person name="Kawai M."/>
            <person name="Futagami T."/>
            <person name="Toyoda A."/>
            <person name="Takaki Y."/>
            <person name="Nishi S."/>
            <person name="Hori S."/>
            <person name="Arai W."/>
            <person name="Tsubouchi T."/>
            <person name="Morono Y."/>
            <person name="Uchiyama I."/>
            <person name="Ito T."/>
            <person name="Fujiyama A."/>
            <person name="Inagaki F."/>
            <person name="Takami H."/>
        </authorList>
    </citation>
    <scope>NUCLEOTIDE SEQUENCE</scope>
    <source>
        <strain evidence="1">Expedition CK06-06</strain>
    </source>
</reference>
<proteinExistence type="predicted"/>
<organism evidence="1">
    <name type="scientific">marine sediment metagenome</name>
    <dbReference type="NCBI Taxonomy" id="412755"/>
    <lineage>
        <taxon>unclassified sequences</taxon>
        <taxon>metagenomes</taxon>
        <taxon>ecological metagenomes</taxon>
    </lineage>
</organism>
<dbReference type="AlphaFoldDB" id="X1C883"/>
<accession>X1C883</accession>
<evidence type="ECO:0000313" key="1">
    <source>
        <dbReference type="EMBL" id="GAH04286.1"/>
    </source>
</evidence>
<gene>
    <name evidence="1" type="ORF">S01H4_42172</name>
</gene>